<dbReference type="Proteomes" id="UP001060215">
    <property type="component" value="Chromosome 10"/>
</dbReference>
<evidence type="ECO:0000313" key="2">
    <source>
        <dbReference type="Proteomes" id="UP001060215"/>
    </source>
</evidence>
<proteinExistence type="predicted"/>
<name>A0ACC0G9G1_9ERIC</name>
<protein>
    <submittedName>
        <fullName evidence="1">Mechanosensitive ion channel protein 8</fullName>
    </submittedName>
</protein>
<reference evidence="1 2" key="1">
    <citation type="journal article" date="2022" name="Plant J.">
        <title>Chromosome-level genome of Camellia lanceoleosa provides a valuable resource for understanding genome evolution and self-incompatibility.</title>
        <authorList>
            <person name="Gong W."/>
            <person name="Xiao S."/>
            <person name="Wang L."/>
            <person name="Liao Z."/>
            <person name="Chang Y."/>
            <person name="Mo W."/>
            <person name="Hu G."/>
            <person name="Li W."/>
            <person name="Zhao G."/>
            <person name="Zhu H."/>
            <person name="Hu X."/>
            <person name="Ji K."/>
            <person name="Xiang X."/>
            <person name="Song Q."/>
            <person name="Yuan D."/>
            <person name="Jin S."/>
            <person name="Zhang L."/>
        </authorList>
    </citation>
    <scope>NUCLEOTIDE SEQUENCE [LARGE SCALE GENOMIC DNA]</scope>
    <source>
        <strain evidence="1">SQ_2022a</strain>
    </source>
</reference>
<organism evidence="1 2">
    <name type="scientific">Camellia lanceoleosa</name>
    <dbReference type="NCBI Taxonomy" id="1840588"/>
    <lineage>
        <taxon>Eukaryota</taxon>
        <taxon>Viridiplantae</taxon>
        <taxon>Streptophyta</taxon>
        <taxon>Embryophyta</taxon>
        <taxon>Tracheophyta</taxon>
        <taxon>Spermatophyta</taxon>
        <taxon>Magnoliopsida</taxon>
        <taxon>eudicotyledons</taxon>
        <taxon>Gunneridae</taxon>
        <taxon>Pentapetalae</taxon>
        <taxon>asterids</taxon>
        <taxon>Ericales</taxon>
        <taxon>Theaceae</taxon>
        <taxon>Camellia</taxon>
    </lineage>
</organism>
<evidence type="ECO:0000313" key="1">
    <source>
        <dbReference type="EMBL" id="KAI7997439.1"/>
    </source>
</evidence>
<keyword evidence="2" id="KW-1185">Reference proteome</keyword>
<gene>
    <name evidence="1" type="ORF">LOK49_LG10G00175</name>
</gene>
<sequence>MTGATKAMRLHRVNAQDSVNGATKVDEKVGVNKYNRLKNGKENVTSQRPNTGAGGTVQQVQIVTKQKSIVPKPVQNCIWLGMVLIAWHYLFDKRVERETNIKFLLFLNKVLVCFLVGALLWLVKTLVVKVLASSFHVRTFFDRIQESLFNQFVTEKLSGPPLIEMKNIQDDNERTMAKVWKLQKPQRTSSQKFSRSSSKKQGERILIDHLHKLNPNNISAWNMKRLIKIVRHGLLSTLDEQILESTNGDESTTQIRRELEAKVATRKIFQNVARRASKFIYLEDLQRFMLEDEALKTMSRLGGSSESEKISKASLKSWVVNALRERRALALTLNDTKTAVNKLHHMVNILVGIIIAVVCLLILGIATSKFLLFMSSQIVVVAFIFGNSCKTVFEAIMFLFVMHPFDVGDRCEIDGVQMIVEEMNILTTVFLRFDNQKIIYLNSTISMKPISKYYRSPDMGDTIELCVHIATPIEKIAIIRQRIISYIESKKDHWYPSPTVVPMNLEELNKLKISVWLRHRMNRQDMQGRWFRRAFVVEEMIKIFKELDIEYLLLPLDVNIRNMPPISSTRCPNHHDRCEVEHD</sequence>
<comment type="caution">
    <text evidence="1">The sequence shown here is derived from an EMBL/GenBank/DDBJ whole genome shotgun (WGS) entry which is preliminary data.</text>
</comment>
<accession>A0ACC0G9G1</accession>
<dbReference type="EMBL" id="CM045767">
    <property type="protein sequence ID" value="KAI7997439.1"/>
    <property type="molecule type" value="Genomic_DNA"/>
</dbReference>